<dbReference type="SUPFAM" id="SSF48508">
    <property type="entry name" value="Nuclear receptor ligand-binding domain"/>
    <property type="match status" value="1"/>
</dbReference>
<dbReference type="GO" id="GO:0003700">
    <property type="term" value="F:DNA-binding transcription factor activity"/>
    <property type="evidence" value="ECO:0007669"/>
    <property type="project" value="InterPro"/>
</dbReference>
<dbReference type="GO" id="GO:0008270">
    <property type="term" value="F:zinc ion binding"/>
    <property type="evidence" value="ECO:0007669"/>
    <property type="project" value="UniProtKB-KW"/>
</dbReference>
<keyword evidence="9 12" id="KW-0675">Receptor</keyword>
<evidence type="ECO:0000256" key="10">
    <source>
        <dbReference type="ARBA" id="ARBA00023242"/>
    </source>
</evidence>
<dbReference type="AlphaFoldDB" id="A0A8S9ZNT4"/>
<dbReference type="PROSITE" id="PS51030">
    <property type="entry name" value="NUCLEAR_REC_DBD_2"/>
    <property type="match status" value="1"/>
</dbReference>
<evidence type="ECO:0000256" key="9">
    <source>
        <dbReference type="ARBA" id="ARBA00023170"/>
    </source>
</evidence>
<dbReference type="GO" id="GO:0005634">
    <property type="term" value="C:nucleus"/>
    <property type="evidence" value="ECO:0007669"/>
    <property type="project" value="UniProtKB-SubCell"/>
</dbReference>
<evidence type="ECO:0000256" key="5">
    <source>
        <dbReference type="ARBA" id="ARBA00022833"/>
    </source>
</evidence>
<comment type="subcellular location">
    <subcellularLocation>
        <location evidence="1 12">Nucleus</location>
    </subcellularLocation>
</comment>
<evidence type="ECO:0000259" key="14">
    <source>
        <dbReference type="PROSITE" id="PS51030"/>
    </source>
</evidence>
<dbReference type="PRINTS" id="PR00047">
    <property type="entry name" value="STROIDFINGER"/>
</dbReference>
<dbReference type="Proteomes" id="UP000605970">
    <property type="component" value="Unassembled WGS sequence"/>
</dbReference>
<feature type="domain" description="NR LBD" evidence="15">
    <location>
        <begin position="158"/>
        <end position="426"/>
    </location>
</feature>
<name>A0A8S9ZNT4_9BILA</name>
<keyword evidence="5 12" id="KW-0862">Zinc</keyword>
<evidence type="ECO:0000256" key="2">
    <source>
        <dbReference type="ARBA" id="ARBA00005993"/>
    </source>
</evidence>
<evidence type="ECO:0000313" key="16">
    <source>
        <dbReference type="EMBL" id="KAF7635084.1"/>
    </source>
</evidence>
<dbReference type="SMART" id="SM00399">
    <property type="entry name" value="ZnF_C4"/>
    <property type="match status" value="1"/>
</dbReference>
<dbReference type="Gene3D" id="1.10.565.10">
    <property type="entry name" value="Retinoid X Receptor"/>
    <property type="match status" value="1"/>
</dbReference>
<dbReference type="InterPro" id="IPR035500">
    <property type="entry name" value="NHR-like_dom_sf"/>
</dbReference>
<comment type="similarity">
    <text evidence="2 12">Belongs to the nuclear hormone receptor family.</text>
</comment>
<proteinExistence type="inferred from homology"/>
<feature type="region of interest" description="Disordered" evidence="13">
    <location>
        <begin position="544"/>
        <end position="576"/>
    </location>
</feature>
<evidence type="ECO:0000259" key="15">
    <source>
        <dbReference type="PROSITE" id="PS51843"/>
    </source>
</evidence>
<keyword evidence="7 12" id="KW-0238">DNA-binding</keyword>
<evidence type="ECO:0000256" key="12">
    <source>
        <dbReference type="RuleBase" id="RU004334"/>
    </source>
</evidence>
<evidence type="ECO:0000256" key="8">
    <source>
        <dbReference type="ARBA" id="ARBA00023163"/>
    </source>
</evidence>
<dbReference type="InterPro" id="IPR013088">
    <property type="entry name" value="Znf_NHR/GATA"/>
</dbReference>
<evidence type="ECO:0000256" key="1">
    <source>
        <dbReference type="ARBA" id="ARBA00004123"/>
    </source>
</evidence>
<protein>
    <recommendedName>
        <fullName evidence="18">Nuclear receptor</fullName>
    </recommendedName>
</protein>
<organism evidence="16 17">
    <name type="scientific">Meloidogyne graminicola</name>
    <dbReference type="NCBI Taxonomy" id="189291"/>
    <lineage>
        <taxon>Eukaryota</taxon>
        <taxon>Metazoa</taxon>
        <taxon>Ecdysozoa</taxon>
        <taxon>Nematoda</taxon>
        <taxon>Chromadorea</taxon>
        <taxon>Rhabditida</taxon>
        <taxon>Tylenchina</taxon>
        <taxon>Tylenchomorpha</taxon>
        <taxon>Tylenchoidea</taxon>
        <taxon>Meloidogynidae</taxon>
        <taxon>Meloidogyninae</taxon>
        <taxon>Meloidogyne</taxon>
    </lineage>
</organism>
<dbReference type="InterPro" id="IPR000536">
    <property type="entry name" value="Nucl_hrmn_rcpt_lig-bd"/>
</dbReference>
<dbReference type="Gene3D" id="3.30.50.10">
    <property type="entry name" value="Erythroid Transcription Factor GATA-1, subunit A"/>
    <property type="match status" value="1"/>
</dbReference>
<evidence type="ECO:0008006" key="18">
    <source>
        <dbReference type="Google" id="ProtNLM"/>
    </source>
</evidence>
<dbReference type="InterPro" id="IPR052496">
    <property type="entry name" value="Orphan_Nuclear_Rcpt"/>
</dbReference>
<dbReference type="OrthoDB" id="5854198at2759"/>
<gene>
    <name evidence="16" type="ORF">Mgra_00005526</name>
</gene>
<evidence type="ECO:0000313" key="17">
    <source>
        <dbReference type="Proteomes" id="UP000605970"/>
    </source>
</evidence>
<sequence length="734" mass="83447">MIFGVYLMASTSPILDIENNQNKNQCLNNLNNNLLRTRSLDSCRVCGDGPARMHYGVPTCFGCKGFFRRTLKRTKEYTCHERNSCRFCRFKRCLEVGMDPKAVRPDRDAAGRTHPVRRRMSRNLLNCSSNNNNNNEIIIGGEQDIIDGNSTTDAEWVEMRTLLMQIMNIDVMIIHGDTQENPQNLYPLPFTSIKQMFEDPSCLDGKRTEIRYEYYRQVEPEELTYLAHRRLIATVDTIDHLCALMDINNIRDKIILTKAAYAPLSLFCSVSSTARITNNRDILCLCNCGYVPRGAHITYSEPYHFANKIIDRALDELVEPFQREIILMKAIVALFFNESNCCIKSFLSTEAAEQIADFRDRLQETLYNVVRESHPKEVASSRFGNLLLFLPNIMILGSIMIENLQFIHSFGNQGGIGPLLGELLEDDVDLQNNYDINNSSNDVISLCNSSSSNGDNNNNGSICHSQSNCSISSQFTSSSTKSCDDIILLQQQHFQQQFNQQYSSPNLINKINKTKTLTNNNNNKIISSVDSDPDYNTTLTAESFKQQGGNSSNGGGIQQMEVDDNNSQQNIQQQQQRPQFFIDPSLNQQQQQFQQQFNQQQQITTVASTKHIFTIEKSSPTNNILLQQQLKCSNRNCSGTNTCSNDECPAALAAIFQQQQIQQQQLINNNNNNINNNIQFSSLNRSQSFSYFDDFNNEQQTINELTIPTTTSYINNNYPTLPNSNSYDNFFQNN</sequence>
<keyword evidence="8 12" id="KW-0804">Transcription</keyword>
<keyword evidence="3 12" id="KW-0479">Metal-binding</keyword>
<accession>A0A8S9ZNT4</accession>
<evidence type="ECO:0000256" key="4">
    <source>
        <dbReference type="ARBA" id="ARBA00022771"/>
    </source>
</evidence>
<dbReference type="PANTHER" id="PTHR47519:SF4">
    <property type="entry name" value="NUCLEAR HORMONE RECEPTOR FAMILY"/>
    <property type="match status" value="1"/>
</dbReference>
<dbReference type="Pfam" id="PF00104">
    <property type="entry name" value="Hormone_recep"/>
    <property type="match status" value="1"/>
</dbReference>
<dbReference type="SUPFAM" id="SSF57716">
    <property type="entry name" value="Glucocorticoid receptor-like (DNA-binding domain)"/>
    <property type="match status" value="1"/>
</dbReference>
<evidence type="ECO:0000256" key="6">
    <source>
        <dbReference type="ARBA" id="ARBA00023015"/>
    </source>
</evidence>
<keyword evidence="6 12" id="KW-0805">Transcription regulation</keyword>
<evidence type="ECO:0000256" key="11">
    <source>
        <dbReference type="ARBA" id="ARBA00037512"/>
    </source>
</evidence>
<keyword evidence="10 12" id="KW-0539">Nucleus</keyword>
<dbReference type="Pfam" id="PF00105">
    <property type="entry name" value="zf-C4"/>
    <property type="match status" value="1"/>
</dbReference>
<comment type="function">
    <text evidence="11">Orphan nuclear receptor.</text>
</comment>
<dbReference type="EMBL" id="JABEBT010000047">
    <property type="protein sequence ID" value="KAF7635084.1"/>
    <property type="molecule type" value="Genomic_DNA"/>
</dbReference>
<keyword evidence="4 12" id="KW-0863">Zinc-finger</keyword>
<evidence type="ECO:0000256" key="13">
    <source>
        <dbReference type="SAM" id="MobiDB-lite"/>
    </source>
</evidence>
<dbReference type="GO" id="GO:0000978">
    <property type="term" value="F:RNA polymerase II cis-regulatory region sequence-specific DNA binding"/>
    <property type="evidence" value="ECO:0007669"/>
    <property type="project" value="InterPro"/>
</dbReference>
<dbReference type="InterPro" id="IPR049636">
    <property type="entry name" value="HNF4-like_DBD"/>
</dbReference>
<evidence type="ECO:0000256" key="3">
    <source>
        <dbReference type="ARBA" id="ARBA00022723"/>
    </source>
</evidence>
<reference evidence="16" key="1">
    <citation type="journal article" date="2020" name="Ecol. Evol.">
        <title>Genome structure and content of the rice root-knot nematode (Meloidogyne graminicola).</title>
        <authorList>
            <person name="Phan N.T."/>
            <person name="Danchin E.G.J."/>
            <person name="Klopp C."/>
            <person name="Perfus-Barbeoch L."/>
            <person name="Kozlowski D.K."/>
            <person name="Koutsovoulos G.D."/>
            <person name="Lopez-Roques C."/>
            <person name="Bouchez O."/>
            <person name="Zahm M."/>
            <person name="Besnard G."/>
            <person name="Bellafiore S."/>
        </authorList>
    </citation>
    <scope>NUCLEOTIDE SEQUENCE</scope>
    <source>
        <strain evidence="16">VN-18</strain>
    </source>
</reference>
<evidence type="ECO:0000256" key="7">
    <source>
        <dbReference type="ARBA" id="ARBA00023125"/>
    </source>
</evidence>
<dbReference type="CDD" id="cd06960">
    <property type="entry name" value="NR_DBD_HNF4A"/>
    <property type="match status" value="1"/>
</dbReference>
<dbReference type="PROSITE" id="PS51843">
    <property type="entry name" value="NR_LBD"/>
    <property type="match status" value="1"/>
</dbReference>
<keyword evidence="17" id="KW-1185">Reference proteome</keyword>
<dbReference type="SMART" id="SM00430">
    <property type="entry name" value="HOLI"/>
    <property type="match status" value="1"/>
</dbReference>
<dbReference type="PANTHER" id="PTHR47519">
    <property type="entry name" value="NUCLEAR HORMONE RECEPTOR FAMILY MEMBER NHR-31-RELATED"/>
    <property type="match status" value="1"/>
</dbReference>
<dbReference type="InterPro" id="IPR001628">
    <property type="entry name" value="Znf_hrmn_rcpt"/>
</dbReference>
<comment type="caution">
    <text evidence="16">The sequence shown here is derived from an EMBL/GenBank/DDBJ whole genome shotgun (WGS) entry which is preliminary data.</text>
</comment>
<feature type="domain" description="Nuclear receptor" evidence="14">
    <location>
        <begin position="40"/>
        <end position="105"/>
    </location>
</feature>
<dbReference type="PROSITE" id="PS00031">
    <property type="entry name" value="NUCLEAR_REC_DBD_1"/>
    <property type="match status" value="1"/>
</dbReference>
<feature type="compositionally biased region" description="Low complexity" evidence="13">
    <location>
        <begin position="565"/>
        <end position="576"/>
    </location>
</feature>